<evidence type="ECO:0000313" key="2">
    <source>
        <dbReference type="Proteomes" id="UP000002512"/>
    </source>
</evidence>
<organism evidence="1 2">
    <name type="scientific">Streptococcus mutans serotype c (strain ATCC 700610 / UA159)</name>
    <dbReference type="NCBI Taxonomy" id="210007"/>
    <lineage>
        <taxon>Bacteria</taxon>
        <taxon>Bacillati</taxon>
        <taxon>Bacillota</taxon>
        <taxon>Bacilli</taxon>
        <taxon>Lactobacillales</taxon>
        <taxon>Streptococcaceae</taxon>
        <taxon>Streptococcus</taxon>
    </lineage>
</organism>
<accession>Q8DVE6</accession>
<sequence>MRTYFIKFGDTKTATLLSWFFFYILKHLHISPEFFPNFYGIIDKLK</sequence>
<dbReference type="AlphaFoldDB" id="Q8DVE6"/>
<dbReference type="KEGG" id="smu:SMU_545"/>
<reference evidence="1 2" key="1">
    <citation type="journal article" date="2002" name="Proc. Natl. Acad. Sci. U.S.A.">
        <title>Genome sequence of Streptococcus mutans UA159, a cariogenic dental pathogen.</title>
        <authorList>
            <person name="Ajdic D."/>
            <person name="McShan W.M."/>
            <person name="McLaughlin R.E."/>
            <person name="Savic G."/>
            <person name="Chang J."/>
            <person name="Carson M.B."/>
            <person name="Primeaux C."/>
            <person name="Tian R."/>
            <person name="Kenton S."/>
            <person name="Jia H."/>
            <person name="Lin S."/>
            <person name="Qian Y."/>
            <person name="Li S."/>
            <person name="Zhu H."/>
            <person name="Najar F."/>
            <person name="Lai H."/>
            <person name="White J."/>
            <person name="Roe B.A."/>
            <person name="Ferretti J.J."/>
        </authorList>
    </citation>
    <scope>NUCLEOTIDE SEQUENCE [LARGE SCALE GENOMIC DNA]</scope>
    <source>
        <strain evidence="2">ATCC 700610 / UA159</strain>
    </source>
</reference>
<proteinExistence type="predicted"/>
<dbReference type="Proteomes" id="UP000002512">
    <property type="component" value="Chromosome"/>
</dbReference>
<dbReference type="EMBL" id="AE014133">
    <property type="protein sequence ID" value="AAN58287.1"/>
    <property type="molecule type" value="Genomic_DNA"/>
</dbReference>
<keyword evidence="2" id="KW-1185">Reference proteome</keyword>
<evidence type="ECO:0000313" key="1">
    <source>
        <dbReference type="EMBL" id="AAN58287.1"/>
    </source>
</evidence>
<protein>
    <submittedName>
        <fullName evidence="1">Uncharacterized protein</fullName>
    </submittedName>
</protein>
<dbReference type="STRING" id="210007.SMU_545"/>
<dbReference type="HOGENOM" id="CLU_3066749_0_0_9"/>
<gene>
    <name evidence="1" type="ordered locus">SMU_545</name>
</gene>
<name>Q8DVE6_STRMU</name>